<name>A0A6J4SGH3_9SPHN</name>
<evidence type="ECO:0000313" key="2">
    <source>
        <dbReference type="EMBL" id="CAA9497860.1"/>
    </source>
</evidence>
<gene>
    <name evidence="2" type="ORF">AVDCRST_MAG31-181</name>
</gene>
<organism evidence="2">
    <name type="scientific">uncultured Sphingomonas sp</name>
    <dbReference type="NCBI Taxonomy" id="158754"/>
    <lineage>
        <taxon>Bacteria</taxon>
        <taxon>Pseudomonadati</taxon>
        <taxon>Pseudomonadota</taxon>
        <taxon>Alphaproteobacteria</taxon>
        <taxon>Sphingomonadales</taxon>
        <taxon>Sphingomonadaceae</taxon>
        <taxon>Sphingomonas</taxon>
        <taxon>environmental samples</taxon>
    </lineage>
</organism>
<feature type="compositionally biased region" description="Basic and acidic residues" evidence="1">
    <location>
        <begin position="160"/>
        <end position="170"/>
    </location>
</feature>
<feature type="compositionally biased region" description="Low complexity" evidence="1">
    <location>
        <begin position="183"/>
        <end position="196"/>
    </location>
</feature>
<accession>A0A6J4SGH3</accession>
<feature type="compositionally biased region" description="Low complexity" evidence="1">
    <location>
        <begin position="150"/>
        <end position="159"/>
    </location>
</feature>
<protein>
    <submittedName>
        <fullName evidence="2">Site-specific tyrosine recombinase XerC</fullName>
    </submittedName>
</protein>
<feature type="region of interest" description="Disordered" evidence="1">
    <location>
        <begin position="1"/>
        <end position="81"/>
    </location>
</feature>
<dbReference type="EMBL" id="CADCWA010000011">
    <property type="protein sequence ID" value="CAA9497860.1"/>
    <property type="molecule type" value="Genomic_DNA"/>
</dbReference>
<feature type="non-terminal residue" evidence="2">
    <location>
        <position position="1"/>
    </location>
</feature>
<proteinExistence type="predicted"/>
<feature type="region of interest" description="Disordered" evidence="1">
    <location>
        <begin position="103"/>
        <end position="308"/>
    </location>
</feature>
<reference evidence="2" key="1">
    <citation type="submission" date="2020-02" db="EMBL/GenBank/DDBJ databases">
        <authorList>
            <person name="Meier V. D."/>
        </authorList>
    </citation>
    <scope>NUCLEOTIDE SEQUENCE</scope>
    <source>
        <strain evidence="2">AVDCRST_MAG31</strain>
    </source>
</reference>
<feature type="non-terminal residue" evidence="2">
    <location>
        <position position="308"/>
    </location>
</feature>
<evidence type="ECO:0000256" key="1">
    <source>
        <dbReference type="SAM" id="MobiDB-lite"/>
    </source>
</evidence>
<feature type="compositionally biased region" description="Low complexity" evidence="1">
    <location>
        <begin position="253"/>
        <end position="264"/>
    </location>
</feature>
<sequence length="308" mass="32374">GRPTSDRGHGGGAGRSLRRSPGARPPPQPAYGPCLSGDRAPLHRLHGPASRRGDRPLRAVDGCPGRPSGLSRCAPRRRARPVVGGARAVGGARLSAVRRRGVGRAAAASADPRPQTAAHSAAARVTRRRHGFGRGRRRGRESAMDRCARPRGAAAALRLRPADRRSHVADRQGAAARLHAASDRQAQQAAGGAPHPRGARGDRRLCEAMPVADPRQLAAVPRCTGRSAQPRLGPPRRPDRPPPSRPARHAHAPRAAAQLRHPPAGTRRRPPLAAGTAGPRQPVVHANLHGRGRGAVARRLPPRPSAGL</sequence>
<feature type="compositionally biased region" description="Basic residues" evidence="1">
    <location>
        <begin position="125"/>
        <end position="139"/>
    </location>
</feature>
<dbReference type="AlphaFoldDB" id="A0A6J4SGH3"/>